<feature type="compositionally biased region" description="Polar residues" evidence="1">
    <location>
        <begin position="81"/>
        <end position="90"/>
    </location>
</feature>
<reference evidence="2 3" key="1">
    <citation type="submission" date="2019-05" db="EMBL/GenBank/DDBJ databases">
        <title>Another draft genome of Portunus trituberculatus and its Hox gene families provides insights of decapod evolution.</title>
        <authorList>
            <person name="Jeong J.-H."/>
            <person name="Song I."/>
            <person name="Kim S."/>
            <person name="Choi T."/>
            <person name="Kim D."/>
            <person name="Ryu S."/>
            <person name="Kim W."/>
        </authorList>
    </citation>
    <scope>NUCLEOTIDE SEQUENCE [LARGE SCALE GENOMIC DNA]</scope>
    <source>
        <tissue evidence="2">Muscle</tissue>
    </source>
</reference>
<feature type="region of interest" description="Disordered" evidence="1">
    <location>
        <begin position="80"/>
        <end position="102"/>
    </location>
</feature>
<gene>
    <name evidence="2" type="ORF">E2C01_030155</name>
</gene>
<comment type="caution">
    <text evidence="2">The sequence shown here is derived from an EMBL/GenBank/DDBJ whole genome shotgun (WGS) entry which is preliminary data.</text>
</comment>
<evidence type="ECO:0000256" key="1">
    <source>
        <dbReference type="SAM" id="MobiDB-lite"/>
    </source>
</evidence>
<organism evidence="2 3">
    <name type="scientific">Portunus trituberculatus</name>
    <name type="common">Swimming crab</name>
    <name type="synonym">Neptunus trituberculatus</name>
    <dbReference type="NCBI Taxonomy" id="210409"/>
    <lineage>
        <taxon>Eukaryota</taxon>
        <taxon>Metazoa</taxon>
        <taxon>Ecdysozoa</taxon>
        <taxon>Arthropoda</taxon>
        <taxon>Crustacea</taxon>
        <taxon>Multicrustacea</taxon>
        <taxon>Malacostraca</taxon>
        <taxon>Eumalacostraca</taxon>
        <taxon>Eucarida</taxon>
        <taxon>Decapoda</taxon>
        <taxon>Pleocyemata</taxon>
        <taxon>Brachyura</taxon>
        <taxon>Eubrachyura</taxon>
        <taxon>Portunoidea</taxon>
        <taxon>Portunidae</taxon>
        <taxon>Portuninae</taxon>
        <taxon>Portunus</taxon>
    </lineage>
</organism>
<accession>A0A5B7ETZ5</accession>
<proteinExistence type="predicted"/>
<protein>
    <submittedName>
        <fullName evidence="2">Uncharacterized protein</fullName>
    </submittedName>
</protein>
<evidence type="ECO:0000313" key="3">
    <source>
        <dbReference type="Proteomes" id="UP000324222"/>
    </source>
</evidence>
<name>A0A5B7ETZ5_PORTR</name>
<dbReference type="AlphaFoldDB" id="A0A5B7ETZ5"/>
<dbReference type="Proteomes" id="UP000324222">
    <property type="component" value="Unassembled WGS sequence"/>
</dbReference>
<evidence type="ECO:0000313" key="2">
    <source>
        <dbReference type="EMBL" id="MPC36687.1"/>
    </source>
</evidence>
<dbReference type="EMBL" id="VSRR010003580">
    <property type="protein sequence ID" value="MPC36687.1"/>
    <property type="molecule type" value="Genomic_DNA"/>
</dbReference>
<sequence length="102" mass="11162">MGCHARHGEAREDGKASPAPALLHTLVFSGARRESWSFLRRLLSFVSQCLSTTTTTTTTNTPHSLPFGSPCHTTFKRVTSHAATRTSTPGRSERRLVLQTPV</sequence>
<keyword evidence="3" id="KW-1185">Reference proteome</keyword>